<dbReference type="GO" id="GO:0008081">
    <property type="term" value="F:phosphoric diester hydrolase activity"/>
    <property type="evidence" value="ECO:0007669"/>
    <property type="project" value="InterPro"/>
</dbReference>
<dbReference type="CDD" id="cd08561">
    <property type="entry name" value="GDPD_cytoplasmic_ScUgpQ2_like"/>
    <property type="match status" value="1"/>
</dbReference>
<protein>
    <submittedName>
        <fullName evidence="2">Glycerophosphodiester phosphodiesterase</fullName>
    </submittedName>
</protein>
<dbReference type="SUPFAM" id="SSF51695">
    <property type="entry name" value="PLC-like phosphodiesterases"/>
    <property type="match status" value="1"/>
</dbReference>
<accession>A0A3Q9UI65</accession>
<dbReference type="InterPro" id="IPR030395">
    <property type="entry name" value="GP_PDE_dom"/>
</dbReference>
<dbReference type="AlphaFoldDB" id="A0A3Q9UI65"/>
<dbReference type="PROSITE" id="PS51704">
    <property type="entry name" value="GP_PDE"/>
    <property type="match status" value="1"/>
</dbReference>
<sequence>MGVRASDYPYFAERFTALAHRGGSLLADNIGHENTLRAFGNAVSLGYTHIETDVHATRDGQLVAFHDSRLDRVTEATGLISELPLSQVRRATVGGEPIPTLDEVLDAFPDTFVNIDIKESGATEPLVGVLRRHNATRRVCVGSFGSDRLIRFRRLMGREVATAVGPVGVAWSAIGRVMSRVLPPAGVAFQMPVRTRIAGLQVPLVTPAFLRAAHARGRAVHVWTINDRAEMNRLIDMGVDGIVTDAIEDLADVMTERGLVG</sequence>
<dbReference type="PANTHER" id="PTHR43805">
    <property type="entry name" value="GLYCEROPHOSPHORYL DIESTER PHOSPHODIESTERASE"/>
    <property type="match status" value="1"/>
</dbReference>
<proteinExistence type="predicted"/>
<dbReference type="Pfam" id="PF03009">
    <property type="entry name" value="GDPD"/>
    <property type="match status" value="1"/>
</dbReference>
<dbReference type="EMBL" id="CP025570">
    <property type="protein sequence ID" value="AZZ39387.1"/>
    <property type="molecule type" value="Genomic_DNA"/>
</dbReference>
<dbReference type="KEGG" id="aji:C0Z10_06085"/>
<evidence type="ECO:0000259" key="1">
    <source>
        <dbReference type="PROSITE" id="PS51704"/>
    </source>
</evidence>
<dbReference type="PANTHER" id="PTHR43805:SF1">
    <property type="entry name" value="GP-PDE DOMAIN-CONTAINING PROTEIN"/>
    <property type="match status" value="1"/>
</dbReference>
<dbReference type="Gene3D" id="3.20.20.190">
    <property type="entry name" value="Phosphatidylinositol (PI) phosphodiesterase"/>
    <property type="match status" value="1"/>
</dbReference>
<evidence type="ECO:0000313" key="2">
    <source>
        <dbReference type="EMBL" id="AZZ39387.1"/>
    </source>
</evidence>
<feature type="domain" description="GP-PDE" evidence="1">
    <location>
        <begin position="15"/>
        <end position="254"/>
    </location>
</feature>
<dbReference type="GO" id="GO:0006629">
    <property type="term" value="P:lipid metabolic process"/>
    <property type="evidence" value="ECO:0007669"/>
    <property type="project" value="InterPro"/>
</dbReference>
<reference evidence="3" key="1">
    <citation type="submission" date="2017-12" db="EMBL/GenBank/DDBJ databases">
        <title>Whole genome sequencing of Acidipropionibacterium jensenii strains JS279 and JS280.</title>
        <authorList>
            <person name="Deptula P."/>
            <person name="Laine P."/>
            <person name="Smolander O.-P."/>
            <person name="Paulin L."/>
            <person name="Auvinen P."/>
            <person name="Varmanen P."/>
        </authorList>
    </citation>
    <scope>NUCLEOTIDE SEQUENCE [LARGE SCALE GENOMIC DNA]</scope>
    <source>
        <strain evidence="3">JS280</strain>
    </source>
</reference>
<organism evidence="2 3">
    <name type="scientific">Acidipropionibacterium jensenii</name>
    <dbReference type="NCBI Taxonomy" id="1749"/>
    <lineage>
        <taxon>Bacteria</taxon>
        <taxon>Bacillati</taxon>
        <taxon>Actinomycetota</taxon>
        <taxon>Actinomycetes</taxon>
        <taxon>Propionibacteriales</taxon>
        <taxon>Propionibacteriaceae</taxon>
        <taxon>Acidipropionibacterium</taxon>
    </lineage>
</organism>
<dbReference type="Proteomes" id="UP000285875">
    <property type="component" value="Chromosome"/>
</dbReference>
<dbReference type="InterPro" id="IPR017946">
    <property type="entry name" value="PLC-like_Pdiesterase_TIM-brl"/>
</dbReference>
<gene>
    <name evidence="2" type="ORF">C0Z10_06085</name>
</gene>
<evidence type="ECO:0000313" key="3">
    <source>
        <dbReference type="Proteomes" id="UP000285875"/>
    </source>
</evidence>
<name>A0A3Q9UI65_9ACTN</name>